<evidence type="ECO:0000256" key="5">
    <source>
        <dbReference type="SAM" id="MobiDB-lite"/>
    </source>
</evidence>
<dbReference type="GO" id="GO:0019369">
    <property type="term" value="P:arachidonate metabolic process"/>
    <property type="evidence" value="ECO:0007669"/>
    <property type="project" value="TreeGrafter"/>
</dbReference>
<evidence type="ECO:0000313" key="7">
    <source>
        <dbReference type="EMBL" id="KAK4224833.1"/>
    </source>
</evidence>
<dbReference type="GO" id="GO:0046486">
    <property type="term" value="P:glycerolipid metabolic process"/>
    <property type="evidence" value="ECO:0007669"/>
    <property type="project" value="UniProtKB-ARBA"/>
</dbReference>
<keyword evidence="2 4" id="KW-0442">Lipid degradation</keyword>
<name>A0AAN7BKA4_9PEZI</name>
<dbReference type="GO" id="GO:0016020">
    <property type="term" value="C:membrane"/>
    <property type="evidence" value="ECO:0007669"/>
    <property type="project" value="TreeGrafter"/>
</dbReference>
<keyword evidence="8" id="KW-1185">Reference proteome</keyword>
<feature type="active site" description="Nucleophile" evidence="4">
    <location>
        <position position="364"/>
    </location>
</feature>
<dbReference type="SUPFAM" id="SSF52151">
    <property type="entry name" value="FabD/lysophospholipase-like"/>
    <property type="match status" value="1"/>
</dbReference>
<keyword evidence="3 4" id="KW-0443">Lipid metabolism</keyword>
<feature type="region of interest" description="Disordered" evidence="5">
    <location>
        <begin position="220"/>
        <end position="277"/>
    </location>
</feature>
<evidence type="ECO:0000313" key="8">
    <source>
        <dbReference type="Proteomes" id="UP001301958"/>
    </source>
</evidence>
<keyword evidence="7" id="KW-0808">Transferase</keyword>
<keyword evidence="1 4" id="KW-0378">Hydrolase</keyword>
<dbReference type="AlphaFoldDB" id="A0AAN7BKA4"/>
<dbReference type="Pfam" id="PF01734">
    <property type="entry name" value="Patatin"/>
    <property type="match status" value="1"/>
</dbReference>
<dbReference type="EMBL" id="MU865382">
    <property type="protein sequence ID" value="KAK4224833.1"/>
    <property type="molecule type" value="Genomic_DNA"/>
</dbReference>
<dbReference type="GO" id="GO:0016740">
    <property type="term" value="F:transferase activity"/>
    <property type="evidence" value="ECO:0007669"/>
    <property type="project" value="UniProtKB-KW"/>
</dbReference>
<evidence type="ECO:0000256" key="3">
    <source>
        <dbReference type="ARBA" id="ARBA00023098"/>
    </source>
</evidence>
<evidence type="ECO:0000256" key="1">
    <source>
        <dbReference type="ARBA" id="ARBA00022801"/>
    </source>
</evidence>
<dbReference type="Gene3D" id="3.40.1090.10">
    <property type="entry name" value="Cytosolic phospholipase A2 catalytic domain"/>
    <property type="match status" value="1"/>
</dbReference>
<evidence type="ECO:0000259" key="6">
    <source>
        <dbReference type="PROSITE" id="PS51635"/>
    </source>
</evidence>
<feature type="compositionally biased region" description="Polar residues" evidence="5">
    <location>
        <begin position="258"/>
        <end position="270"/>
    </location>
</feature>
<feature type="short sequence motif" description="GXSXG" evidence="4">
    <location>
        <begin position="362"/>
        <end position="366"/>
    </location>
</feature>
<feature type="compositionally biased region" description="Low complexity" evidence="5">
    <location>
        <begin position="234"/>
        <end position="257"/>
    </location>
</feature>
<feature type="active site" description="Proton acceptor" evidence="4">
    <location>
        <position position="553"/>
    </location>
</feature>
<protein>
    <submittedName>
        <fullName evidence="7">Acyl transferase/acyl hydrolase/lysophospholipase</fullName>
    </submittedName>
</protein>
<sequence length="772" mass="86673">MADPIAIVGLLATVATVTARITKFVQSIREAHDDLDHILNSLNSLSTILDLIRKEQEDTSRTLPQFYVENLPQIVAKCDDTISDIQRVLDKYENAGPITAGARWAVSGKGDMETFKARLEMNIMYLDLALNSMAWIHTIEIKHETAAIRTDATKIRGDTAGIKQDTDRILQEIASLVARLPPEIGEGNESKYMVERYLEELTSYTEGTLDTIERFIGDYHVPDSPTEENLDSDSITPLPSLPESSSARARSSGTSVSQSMPSIAQSTGTGDNHPDQEGWNKINVLTFDGGGTRGFYSLLHLNKLMELIAEEEERLGPLSDTLGPPQLLSSFSPLEAPANVSHRNPPEVTPFLPCHYFDYISGTSTGALIAIMLSRLRMPVKDCLEEFKRFASVVFAQPRDSLELSYLSLITVMRLRLKTKYATSTLENAVKDLVNRRGEEPLDRDTPEMMLKTPRGMCRAIILVTRSIEAVEHPLVSFPAPIVVRSYNRYIHGQLRSITGPWADLTVWKLGRAATASRFYFKPLSISSEGEVVRDKRDEKRISKSSSIVQLSDAAMELTNPSHAVYQEVRSSLSKFQRIGTWVSIGVAQRENHAITTGRLTLLRMKGLSSGADKVHSQMIDSALKRDESFSYYRFDEPGGLSGVALDDWLPRGSGEKFGGKTIRIMEQSFENYFDQPGVKQSFQQCARWLVTVRRQRIVADISRWERYALGTTYTCRQSGCKYEDDMEQTWNYRDQFTTHLQTDHSLSTEDEINAACQAGSIYWRYKSPTLQ</sequence>
<organism evidence="7 8">
    <name type="scientific">Podospora fimiseda</name>
    <dbReference type="NCBI Taxonomy" id="252190"/>
    <lineage>
        <taxon>Eukaryota</taxon>
        <taxon>Fungi</taxon>
        <taxon>Dikarya</taxon>
        <taxon>Ascomycota</taxon>
        <taxon>Pezizomycotina</taxon>
        <taxon>Sordariomycetes</taxon>
        <taxon>Sordariomycetidae</taxon>
        <taxon>Sordariales</taxon>
        <taxon>Podosporaceae</taxon>
        <taxon>Podospora</taxon>
    </lineage>
</organism>
<feature type="short sequence motif" description="GXGXXG" evidence="4">
    <location>
        <begin position="289"/>
        <end position="294"/>
    </location>
</feature>
<comment type="caution">
    <text evidence="4">Lacks conserved residue(s) required for the propagation of feature annotation.</text>
</comment>
<reference evidence="7" key="1">
    <citation type="journal article" date="2023" name="Mol. Phylogenet. Evol.">
        <title>Genome-scale phylogeny and comparative genomics of the fungal order Sordariales.</title>
        <authorList>
            <person name="Hensen N."/>
            <person name="Bonometti L."/>
            <person name="Westerberg I."/>
            <person name="Brannstrom I.O."/>
            <person name="Guillou S."/>
            <person name="Cros-Aarteil S."/>
            <person name="Calhoun S."/>
            <person name="Haridas S."/>
            <person name="Kuo A."/>
            <person name="Mondo S."/>
            <person name="Pangilinan J."/>
            <person name="Riley R."/>
            <person name="LaButti K."/>
            <person name="Andreopoulos B."/>
            <person name="Lipzen A."/>
            <person name="Chen C."/>
            <person name="Yan M."/>
            <person name="Daum C."/>
            <person name="Ng V."/>
            <person name="Clum A."/>
            <person name="Steindorff A."/>
            <person name="Ohm R.A."/>
            <person name="Martin F."/>
            <person name="Silar P."/>
            <person name="Natvig D.O."/>
            <person name="Lalanne C."/>
            <person name="Gautier V."/>
            <person name="Ament-Velasquez S.L."/>
            <person name="Kruys A."/>
            <person name="Hutchinson M.I."/>
            <person name="Powell A.J."/>
            <person name="Barry K."/>
            <person name="Miller A.N."/>
            <person name="Grigoriev I.V."/>
            <person name="Debuchy R."/>
            <person name="Gladieux P."/>
            <person name="Hiltunen Thoren M."/>
            <person name="Johannesson H."/>
        </authorList>
    </citation>
    <scope>NUCLEOTIDE SEQUENCE</scope>
    <source>
        <strain evidence="7">CBS 990.96</strain>
    </source>
</reference>
<accession>A0AAN7BKA4</accession>
<dbReference type="Proteomes" id="UP001301958">
    <property type="component" value="Unassembled WGS sequence"/>
</dbReference>
<comment type="caution">
    <text evidence="7">The sequence shown here is derived from an EMBL/GenBank/DDBJ whole genome shotgun (WGS) entry which is preliminary data.</text>
</comment>
<evidence type="ECO:0000256" key="4">
    <source>
        <dbReference type="PROSITE-ProRule" id="PRU01161"/>
    </source>
</evidence>
<dbReference type="InterPro" id="IPR002641">
    <property type="entry name" value="PNPLA_dom"/>
</dbReference>
<dbReference type="GO" id="GO:0016042">
    <property type="term" value="P:lipid catabolic process"/>
    <property type="evidence" value="ECO:0007669"/>
    <property type="project" value="UniProtKB-UniRule"/>
</dbReference>
<dbReference type="PANTHER" id="PTHR24185:SF1">
    <property type="entry name" value="CALCIUM-INDEPENDENT PHOSPHOLIPASE A2-GAMMA"/>
    <property type="match status" value="1"/>
</dbReference>
<proteinExistence type="predicted"/>
<evidence type="ECO:0000256" key="2">
    <source>
        <dbReference type="ARBA" id="ARBA00022963"/>
    </source>
</evidence>
<dbReference type="PROSITE" id="PS51635">
    <property type="entry name" value="PNPLA"/>
    <property type="match status" value="1"/>
</dbReference>
<dbReference type="InterPro" id="IPR016035">
    <property type="entry name" value="Acyl_Trfase/lysoPLipase"/>
</dbReference>
<feature type="domain" description="PNPLA" evidence="6">
    <location>
        <begin position="285"/>
        <end position="566"/>
    </location>
</feature>
<dbReference type="GO" id="GO:0047499">
    <property type="term" value="F:calcium-independent phospholipase A2 activity"/>
    <property type="evidence" value="ECO:0007669"/>
    <property type="project" value="TreeGrafter"/>
</dbReference>
<dbReference type="PANTHER" id="PTHR24185">
    <property type="entry name" value="CALCIUM-INDEPENDENT PHOSPHOLIPASE A2-GAMMA"/>
    <property type="match status" value="1"/>
</dbReference>
<gene>
    <name evidence="7" type="ORF">QBC38DRAFT_286365</name>
</gene>
<reference evidence="7" key="2">
    <citation type="submission" date="2023-05" db="EMBL/GenBank/DDBJ databases">
        <authorList>
            <consortium name="Lawrence Berkeley National Laboratory"/>
            <person name="Steindorff A."/>
            <person name="Hensen N."/>
            <person name="Bonometti L."/>
            <person name="Westerberg I."/>
            <person name="Brannstrom I.O."/>
            <person name="Guillou S."/>
            <person name="Cros-Aarteil S."/>
            <person name="Calhoun S."/>
            <person name="Haridas S."/>
            <person name="Kuo A."/>
            <person name="Mondo S."/>
            <person name="Pangilinan J."/>
            <person name="Riley R."/>
            <person name="Labutti K."/>
            <person name="Andreopoulos B."/>
            <person name="Lipzen A."/>
            <person name="Chen C."/>
            <person name="Yanf M."/>
            <person name="Daum C."/>
            <person name="Ng V."/>
            <person name="Clum A."/>
            <person name="Ohm R."/>
            <person name="Martin F."/>
            <person name="Silar P."/>
            <person name="Natvig D."/>
            <person name="Lalanne C."/>
            <person name="Gautier V."/>
            <person name="Ament-Velasquez S.L."/>
            <person name="Kruys A."/>
            <person name="Hutchinson M.I."/>
            <person name="Powell A.J."/>
            <person name="Barry K."/>
            <person name="Miller A.N."/>
            <person name="Grigoriev I.V."/>
            <person name="Debuchy R."/>
            <person name="Gladieux P."/>
            <person name="Thoren M.H."/>
            <person name="Johannesson H."/>
        </authorList>
    </citation>
    <scope>NUCLEOTIDE SEQUENCE</scope>
    <source>
        <strain evidence="7">CBS 990.96</strain>
    </source>
</reference>